<dbReference type="EMBL" id="AP022836">
    <property type="protein sequence ID" value="BCA99380.1"/>
    <property type="molecule type" value="Genomic_DNA"/>
</dbReference>
<gene>
    <name evidence="1" type="ORF">ATCC19606_17160</name>
</gene>
<evidence type="ECO:0000313" key="1">
    <source>
        <dbReference type="EMBL" id="BCA99380.1"/>
    </source>
</evidence>
<sequence length="155" mass="17782">MGLLGINLIKGIKYIKFLLFMLGIKVIQYIIIVSFVMGIVMENKDKTWSFFNERIKFFFDSLRNLGISISVLIAAGYVERTGTLPSSAPSLEYIGCGLIIVSIINFIAGTFVYFPIPKDLGINKKIWMVQIVLLFYYVLILYILYKFQIHVNAKY</sequence>
<dbReference type="RefSeq" id="WP_000523726.1">
    <property type="nucleotide sequence ID" value="NZ_JACGXY010000001.1"/>
</dbReference>
<dbReference type="AlphaFoldDB" id="A0A6F8TFE4"/>
<proteinExistence type="predicted"/>
<reference evidence="1" key="1">
    <citation type="submission" date="2020-03" db="EMBL/GenBank/DDBJ databases">
        <title>Complete genome sequence of Acinetobacter baumannii ATCC19606T, which is a model strain for tolerization of antimicrobial agents.</title>
        <authorList>
            <person name="Tsubouchi T."/>
            <person name="Suzuki M."/>
            <person name="Niki M."/>
            <person name="Oinuma K."/>
            <person name="Niki M."/>
            <person name="Shibayama K."/>
            <person name="Kakeya H."/>
            <person name="Kaneko Y."/>
        </authorList>
    </citation>
    <scope>NUCLEOTIDE SEQUENCE</scope>
    <source>
        <strain evidence="1">ATCC19606</strain>
    </source>
</reference>
<name>A0A6F8TFE4_ACIBA</name>
<protein>
    <submittedName>
        <fullName evidence="1">Uncharacterized protein</fullName>
    </submittedName>
</protein>
<organism evidence="1">
    <name type="scientific">Acinetobacter baumannii</name>
    <dbReference type="NCBI Taxonomy" id="470"/>
    <lineage>
        <taxon>Bacteria</taxon>
        <taxon>Pseudomonadati</taxon>
        <taxon>Pseudomonadota</taxon>
        <taxon>Gammaproteobacteria</taxon>
        <taxon>Moraxellales</taxon>
        <taxon>Moraxellaceae</taxon>
        <taxon>Acinetobacter</taxon>
        <taxon>Acinetobacter calcoaceticus/baumannii complex</taxon>
    </lineage>
</organism>
<accession>A0A6F8TFE4</accession>